<accession>A0A059B1M1</accession>
<reference evidence="2" key="1">
    <citation type="submission" date="2013-07" db="EMBL/GenBank/DDBJ databases">
        <title>The genome of Eucalyptus grandis.</title>
        <authorList>
            <person name="Schmutz J."/>
            <person name="Hayes R."/>
            <person name="Myburg A."/>
            <person name="Tuskan G."/>
            <person name="Grattapaglia D."/>
            <person name="Rokhsar D.S."/>
        </authorList>
    </citation>
    <scope>NUCLEOTIDE SEQUENCE</scope>
    <source>
        <tissue evidence="2">Leaf extractions</tissue>
    </source>
</reference>
<dbReference type="AlphaFoldDB" id="A0A059B1M1"/>
<gene>
    <name evidence="2" type="ORF">EUGRSUZ_H02742</name>
</gene>
<sequence>MTPVIELDWKMKRQIECKSASQQGILPAQGENVNLENTILVKDNEVLSRGEHAVFLTCRSLENPILRSRSHCCNLLHSFKMARGASLTTDRSPVSNTSATKVQNSDGTCSRQSRKNFNARGTASLAMLLFSGRSPLTLLEA</sequence>
<feature type="region of interest" description="Disordered" evidence="1">
    <location>
        <begin position="88"/>
        <end position="114"/>
    </location>
</feature>
<dbReference type="InParanoid" id="A0A059B1M1"/>
<name>A0A059B1M1_EUCGR</name>
<evidence type="ECO:0000313" key="2">
    <source>
        <dbReference type="EMBL" id="KCW60008.1"/>
    </source>
</evidence>
<proteinExistence type="predicted"/>
<dbReference type="EMBL" id="KK198760">
    <property type="protein sequence ID" value="KCW60008.1"/>
    <property type="molecule type" value="Genomic_DNA"/>
</dbReference>
<protein>
    <submittedName>
        <fullName evidence="2">Uncharacterized protein</fullName>
    </submittedName>
</protein>
<evidence type="ECO:0000256" key="1">
    <source>
        <dbReference type="SAM" id="MobiDB-lite"/>
    </source>
</evidence>
<organism evidence="2">
    <name type="scientific">Eucalyptus grandis</name>
    <name type="common">Flooded gum</name>
    <dbReference type="NCBI Taxonomy" id="71139"/>
    <lineage>
        <taxon>Eukaryota</taxon>
        <taxon>Viridiplantae</taxon>
        <taxon>Streptophyta</taxon>
        <taxon>Embryophyta</taxon>
        <taxon>Tracheophyta</taxon>
        <taxon>Spermatophyta</taxon>
        <taxon>Magnoliopsida</taxon>
        <taxon>eudicotyledons</taxon>
        <taxon>Gunneridae</taxon>
        <taxon>Pentapetalae</taxon>
        <taxon>rosids</taxon>
        <taxon>malvids</taxon>
        <taxon>Myrtales</taxon>
        <taxon>Myrtaceae</taxon>
        <taxon>Myrtoideae</taxon>
        <taxon>Eucalypteae</taxon>
        <taxon>Eucalyptus</taxon>
    </lineage>
</organism>
<dbReference type="Gramene" id="KCW60008">
    <property type="protein sequence ID" value="KCW60008"/>
    <property type="gene ID" value="EUGRSUZ_H02742"/>
</dbReference>